<feature type="region of interest" description="Disordered" evidence="1">
    <location>
        <begin position="1"/>
        <end position="41"/>
    </location>
</feature>
<dbReference type="GO" id="GO:0008270">
    <property type="term" value="F:zinc ion binding"/>
    <property type="evidence" value="ECO:0007669"/>
    <property type="project" value="InterPro"/>
</dbReference>
<dbReference type="GeneID" id="30984169"/>
<evidence type="ECO:0000259" key="2">
    <source>
        <dbReference type="PROSITE" id="PS50048"/>
    </source>
</evidence>
<feature type="compositionally biased region" description="Low complexity" evidence="1">
    <location>
        <begin position="1"/>
        <end position="16"/>
    </location>
</feature>
<accession>A0A1E4SNZ8</accession>
<feature type="compositionally biased region" description="Low complexity" evidence="1">
    <location>
        <begin position="124"/>
        <end position="144"/>
    </location>
</feature>
<dbReference type="OrthoDB" id="416217at2759"/>
<dbReference type="PANTHER" id="PTHR47657:SF7">
    <property type="entry name" value="STEROL REGULATORY ELEMENT-BINDING PROTEIN ECM22"/>
    <property type="match status" value="1"/>
</dbReference>
<name>A0A1E4SNZ8_9ASCO</name>
<dbReference type="STRING" id="984487.A0A1E4SNZ8"/>
<organism evidence="3 4">
    <name type="scientific">Suhomyces tanzawaensis NRRL Y-17324</name>
    <dbReference type="NCBI Taxonomy" id="984487"/>
    <lineage>
        <taxon>Eukaryota</taxon>
        <taxon>Fungi</taxon>
        <taxon>Dikarya</taxon>
        <taxon>Ascomycota</taxon>
        <taxon>Saccharomycotina</taxon>
        <taxon>Pichiomycetes</taxon>
        <taxon>Debaryomycetaceae</taxon>
        <taxon>Suhomyces</taxon>
    </lineage>
</organism>
<dbReference type="RefSeq" id="XP_020066373.1">
    <property type="nucleotide sequence ID" value="XM_020210033.1"/>
</dbReference>
<dbReference type="Pfam" id="PF00172">
    <property type="entry name" value="Zn_clus"/>
    <property type="match status" value="1"/>
</dbReference>
<feature type="compositionally biased region" description="Basic residues" evidence="1">
    <location>
        <begin position="30"/>
        <end position="39"/>
    </location>
</feature>
<reference evidence="4" key="1">
    <citation type="submission" date="2016-05" db="EMBL/GenBank/DDBJ databases">
        <title>Comparative genomics of biotechnologically important yeasts.</title>
        <authorList>
            <consortium name="DOE Joint Genome Institute"/>
            <person name="Riley R."/>
            <person name="Haridas S."/>
            <person name="Wolfe K.H."/>
            <person name="Lopes M.R."/>
            <person name="Hittinger C.T."/>
            <person name="Goker M."/>
            <person name="Salamov A."/>
            <person name="Wisecaver J."/>
            <person name="Long T.M."/>
            <person name="Aerts A.L."/>
            <person name="Barry K."/>
            <person name="Choi C."/>
            <person name="Clum A."/>
            <person name="Coughlan A.Y."/>
            <person name="Deshpande S."/>
            <person name="Douglass A.P."/>
            <person name="Hanson S.J."/>
            <person name="Klenk H.-P."/>
            <person name="Labutti K."/>
            <person name="Lapidus A."/>
            <person name="Lindquist E."/>
            <person name="Lipzen A."/>
            <person name="Meier-Kolthoff J.P."/>
            <person name="Ohm R.A."/>
            <person name="Otillar R.P."/>
            <person name="Pangilinan J."/>
            <person name="Peng Y."/>
            <person name="Rokas A."/>
            <person name="Rosa C.A."/>
            <person name="Scheuner C."/>
            <person name="Sibirny A.A."/>
            <person name="Slot J.C."/>
            <person name="Stielow J.B."/>
            <person name="Sun H."/>
            <person name="Kurtzman C.P."/>
            <person name="Blackwell M."/>
            <person name="Grigoriev I.V."/>
            <person name="Jeffries T.W."/>
        </authorList>
    </citation>
    <scope>NUCLEOTIDE SEQUENCE [LARGE SCALE GENOMIC DNA]</scope>
    <source>
        <strain evidence="4">NRRL Y-17324</strain>
    </source>
</reference>
<dbReference type="CDD" id="cd00067">
    <property type="entry name" value="GAL4"/>
    <property type="match status" value="1"/>
</dbReference>
<evidence type="ECO:0000313" key="3">
    <source>
        <dbReference type="EMBL" id="ODV81251.1"/>
    </source>
</evidence>
<evidence type="ECO:0000256" key="1">
    <source>
        <dbReference type="SAM" id="MobiDB-lite"/>
    </source>
</evidence>
<dbReference type="PROSITE" id="PS00463">
    <property type="entry name" value="ZN2_CY6_FUNGAL_1"/>
    <property type="match status" value="1"/>
</dbReference>
<dbReference type="AlphaFoldDB" id="A0A1E4SNZ8"/>
<proteinExistence type="predicted"/>
<dbReference type="InterPro" id="IPR052400">
    <property type="entry name" value="Zn2-C6_fungal_TF"/>
</dbReference>
<feature type="region of interest" description="Disordered" evidence="1">
    <location>
        <begin position="116"/>
        <end position="144"/>
    </location>
</feature>
<protein>
    <recommendedName>
        <fullName evidence="2">Zn(2)-C6 fungal-type domain-containing protein</fullName>
    </recommendedName>
</protein>
<feature type="domain" description="Zn(2)-C6 fungal-type" evidence="2">
    <location>
        <begin position="42"/>
        <end position="72"/>
    </location>
</feature>
<dbReference type="SUPFAM" id="SSF57701">
    <property type="entry name" value="Zn2/Cys6 DNA-binding domain"/>
    <property type="match status" value="1"/>
</dbReference>
<dbReference type="PROSITE" id="PS50048">
    <property type="entry name" value="ZN2_CY6_FUNGAL_2"/>
    <property type="match status" value="1"/>
</dbReference>
<dbReference type="Proteomes" id="UP000094285">
    <property type="component" value="Unassembled WGS sequence"/>
</dbReference>
<dbReference type="SMART" id="SM00066">
    <property type="entry name" value="GAL4"/>
    <property type="match status" value="1"/>
</dbReference>
<sequence length="772" mass="87117">MASATTPPSVTPSPTTAKPPPQSRKNDKNFRHRRKHKNSKLGCPNCKKRRVKCSEDLPSCTNCIKHLVKCGYLDYSEEQLEELRQSKLDNQFDELSTGEPASPGELLVHTALLRSKSRSESDASESTAATTARSSVATSARSSSNPLYATTNAPYAFPQHAVTQVFDNLLSKAHTDETIIYPLYSLNNTTEPASDANPYFLPTRDVFNSSAGAGNGGSIADVISSQNLSQRHSPLNDTVAIHSVSPSPVKGLPGAKQAVSSFVVLPKRNINYSDELVRLLKANAPTIASGTASLANIRNIYVTWLNSFVFSSYTSEIMFSCLVNLTTNYLISNCFGDYPTYKQAGASLPYYQQHHQVRKYSRLAEKSRLKNTAIVKSIRHYARVIKELRILLNKNSDPLVCSSISYILSLMAIYDPEATLNSITCFRDGLFLILGYNINLLIKNNTQIHMLIPVHLRLMKNIVRSIYLPSYDPTFLTEFHAILLEFAAAAQAKIDYVNAYNSSQSLPHNDTLEFVQLKAHDLIIYVEKTINEYLPTIAANLTNVDIQQEVLFEMVSKWVRLNPSKLTVVNHATEPLEKVLYLFYKVWKKALFAVLPQVKFFFLRDFDSPIMLDVFNYTKDTDIYFHELDVPKRKNLPDDLYHDILPLLKSTSAYLIRILTFLQLRLHILYRKIVYEEYSQNKFPIDDIKQWKESITDIEETRRQFNKVIGLHEVPIRSFHKTAICPYHYPSDASPDLDADGDLKLGDESHGPVDLGQFLPSGLFAADYDINI</sequence>
<dbReference type="InterPro" id="IPR001138">
    <property type="entry name" value="Zn2Cys6_DnaBD"/>
</dbReference>
<dbReference type="Gene3D" id="4.10.240.10">
    <property type="entry name" value="Zn(2)-C6 fungal-type DNA-binding domain"/>
    <property type="match status" value="1"/>
</dbReference>
<gene>
    <name evidence="3" type="ORF">CANTADRAFT_5207</name>
</gene>
<dbReference type="EMBL" id="KV453910">
    <property type="protein sequence ID" value="ODV81251.1"/>
    <property type="molecule type" value="Genomic_DNA"/>
</dbReference>
<dbReference type="PANTHER" id="PTHR47657">
    <property type="entry name" value="STEROL REGULATORY ELEMENT-BINDING PROTEIN ECM22"/>
    <property type="match status" value="1"/>
</dbReference>
<dbReference type="InterPro" id="IPR036864">
    <property type="entry name" value="Zn2-C6_fun-type_DNA-bd_sf"/>
</dbReference>
<dbReference type="GO" id="GO:0000981">
    <property type="term" value="F:DNA-binding transcription factor activity, RNA polymerase II-specific"/>
    <property type="evidence" value="ECO:0007669"/>
    <property type="project" value="InterPro"/>
</dbReference>
<keyword evidence="4" id="KW-1185">Reference proteome</keyword>
<evidence type="ECO:0000313" key="4">
    <source>
        <dbReference type="Proteomes" id="UP000094285"/>
    </source>
</evidence>